<comment type="similarity">
    <text evidence="2">Belongs to the G-protein coupled receptor 2 family. Adhesion G-protein coupled receptor (ADGR) subfamily.</text>
</comment>
<dbReference type="InterPro" id="IPR051587">
    <property type="entry name" value="Adhesion_GPCR"/>
</dbReference>
<keyword evidence="4 8" id="KW-1133">Transmembrane helix</keyword>
<keyword evidence="3 8" id="KW-0812">Transmembrane</keyword>
<evidence type="ECO:0000256" key="6">
    <source>
        <dbReference type="ARBA" id="ARBA00023157"/>
    </source>
</evidence>
<feature type="transmembrane region" description="Helical" evidence="8">
    <location>
        <begin position="121"/>
        <end position="148"/>
    </location>
</feature>
<feature type="domain" description="G-protein coupled receptors family 2 profile 2" evidence="10">
    <location>
        <begin position="119"/>
        <end position="306"/>
    </location>
</feature>
<evidence type="ECO:0008006" key="13">
    <source>
        <dbReference type="Google" id="ProtNLM"/>
    </source>
</evidence>
<keyword evidence="6" id="KW-1015">Disulfide bond</keyword>
<evidence type="ECO:0000256" key="5">
    <source>
        <dbReference type="ARBA" id="ARBA00023136"/>
    </source>
</evidence>
<dbReference type="InterPro" id="IPR046338">
    <property type="entry name" value="GAIN_dom_sf"/>
</dbReference>
<dbReference type="GO" id="GO:0016020">
    <property type="term" value="C:membrane"/>
    <property type="evidence" value="ECO:0007669"/>
    <property type="project" value="UniProtKB-SubCell"/>
</dbReference>
<feature type="domain" description="GAIN-B" evidence="9">
    <location>
        <begin position="1"/>
        <end position="115"/>
    </location>
</feature>
<dbReference type="GO" id="GO:0007189">
    <property type="term" value="P:adenylate cyclase-activating G protein-coupled receptor signaling pathway"/>
    <property type="evidence" value="ECO:0007669"/>
    <property type="project" value="TreeGrafter"/>
</dbReference>
<evidence type="ECO:0000259" key="10">
    <source>
        <dbReference type="PROSITE" id="PS50261"/>
    </source>
</evidence>
<feature type="transmembrane region" description="Helical" evidence="8">
    <location>
        <begin position="233"/>
        <end position="252"/>
    </location>
</feature>
<dbReference type="Proteomes" id="UP000265000">
    <property type="component" value="Unplaced"/>
</dbReference>
<evidence type="ECO:0000313" key="11">
    <source>
        <dbReference type="Ensembl" id="ENSFHEP00000022671.1"/>
    </source>
</evidence>
<dbReference type="PANTHER" id="PTHR45813">
    <property type="entry name" value="IG-LIKE DOMAIN-CONTAINING PROTEIN"/>
    <property type="match status" value="1"/>
</dbReference>
<dbReference type="SUPFAM" id="SSF81321">
    <property type="entry name" value="Family A G protein-coupled receptor-like"/>
    <property type="match status" value="1"/>
</dbReference>
<dbReference type="Ensembl" id="ENSFHET00000012275.1">
    <property type="protein sequence ID" value="ENSFHEP00000022671.1"/>
    <property type="gene ID" value="ENSFHEG00000003199.1"/>
</dbReference>
<keyword evidence="5 8" id="KW-0472">Membrane</keyword>
<evidence type="ECO:0000256" key="8">
    <source>
        <dbReference type="SAM" id="Phobius"/>
    </source>
</evidence>
<dbReference type="Gene3D" id="2.60.220.50">
    <property type="match status" value="1"/>
</dbReference>
<evidence type="ECO:0000259" key="9">
    <source>
        <dbReference type="PROSITE" id="PS50221"/>
    </source>
</evidence>
<dbReference type="GO" id="GO:0007166">
    <property type="term" value="P:cell surface receptor signaling pathway"/>
    <property type="evidence" value="ECO:0007669"/>
    <property type="project" value="InterPro"/>
</dbReference>
<evidence type="ECO:0000256" key="2">
    <source>
        <dbReference type="ARBA" id="ARBA00007343"/>
    </source>
</evidence>
<accession>A0A3Q2Q7T0</accession>
<dbReference type="InterPro" id="IPR057244">
    <property type="entry name" value="GAIN_B"/>
</dbReference>
<dbReference type="Pfam" id="PF01825">
    <property type="entry name" value="GPS"/>
    <property type="match status" value="1"/>
</dbReference>
<dbReference type="InterPro" id="IPR000203">
    <property type="entry name" value="GPS"/>
</dbReference>
<evidence type="ECO:0000256" key="4">
    <source>
        <dbReference type="ARBA" id="ARBA00022989"/>
    </source>
</evidence>
<dbReference type="InterPro" id="IPR000832">
    <property type="entry name" value="GPCR_2_secretin-like"/>
</dbReference>
<evidence type="ECO:0000313" key="12">
    <source>
        <dbReference type="Proteomes" id="UP000265000"/>
    </source>
</evidence>
<evidence type="ECO:0000256" key="7">
    <source>
        <dbReference type="ARBA" id="ARBA00023180"/>
    </source>
</evidence>
<sequence>FLQISDIGLGELASNAAIVFNRFENVTKTSKLPGYANINISVNVLSTMKEKLSGINLTNQSPRPRNVELHCVFWNTNTKNWSTDGCKWQGADEAGRCVCTHLSSFSILMSKEPIEVPGLTYLTYAALSVSVVSLIISLVIELIVWSEVVKTSTLYLRHTAHVNISLCLLIADLCFLASSQPKGISELWCRTSAVLKHFCYLAMFFWMFCLSATLLHQAVFLFHKVSKKNYLRFSLVIGYVCPLLIVFITFVTNDGGSEGKYFLKESCWLVYDGMFKGTIFTFIIPVGAIVFINVFSMLVVIMKLISHHSISEVHKKNDISPEKEKTAAKIVGTSESFLLHWGLFRAIRVKRAVFRFLYKNHIKNQSHFPSTSQLCITSWVQEH</sequence>
<dbReference type="GeneTree" id="ENSGT00940000161541"/>
<evidence type="ECO:0000256" key="3">
    <source>
        <dbReference type="ARBA" id="ARBA00022692"/>
    </source>
</evidence>
<reference evidence="11" key="2">
    <citation type="submission" date="2025-09" db="UniProtKB">
        <authorList>
            <consortium name="Ensembl"/>
        </authorList>
    </citation>
    <scope>IDENTIFICATION</scope>
</reference>
<keyword evidence="7" id="KW-0325">Glycoprotein</keyword>
<organism evidence="11 12">
    <name type="scientific">Fundulus heteroclitus</name>
    <name type="common">Killifish</name>
    <name type="synonym">Mummichog</name>
    <dbReference type="NCBI Taxonomy" id="8078"/>
    <lineage>
        <taxon>Eukaryota</taxon>
        <taxon>Metazoa</taxon>
        <taxon>Chordata</taxon>
        <taxon>Craniata</taxon>
        <taxon>Vertebrata</taxon>
        <taxon>Euteleostomi</taxon>
        <taxon>Actinopterygii</taxon>
        <taxon>Neopterygii</taxon>
        <taxon>Teleostei</taxon>
        <taxon>Neoteleostei</taxon>
        <taxon>Acanthomorphata</taxon>
        <taxon>Ovalentaria</taxon>
        <taxon>Atherinomorphae</taxon>
        <taxon>Cyprinodontiformes</taxon>
        <taxon>Fundulidae</taxon>
        <taxon>Fundulus</taxon>
    </lineage>
</organism>
<protein>
    <recommendedName>
        <fullName evidence="13">Adhesion G protein-coupled receptor F3b</fullName>
    </recommendedName>
</protein>
<dbReference type="PROSITE" id="PS50221">
    <property type="entry name" value="GAIN_B"/>
    <property type="match status" value="1"/>
</dbReference>
<comment type="subcellular location">
    <subcellularLocation>
        <location evidence="1">Membrane</location>
        <topology evidence="1">Multi-pass membrane protein</topology>
    </subcellularLocation>
</comment>
<reference evidence="11" key="1">
    <citation type="submission" date="2025-08" db="UniProtKB">
        <authorList>
            <consortium name="Ensembl"/>
        </authorList>
    </citation>
    <scope>IDENTIFICATION</scope>
</reference>
<feature type="transmembrane region" description="Helical" evidence="8">
    <location>
        <begin position="279"/>
        <end position="301"/>
    </location>
</feature>
<dbReference type="AlphaFoldDB" id="A0A3Q2Q7T0"/>
<name>A0A3Q2Q7T0_FUNHE</name>
<dbReference type="Pfam" id="PF00002">
    <property type="entry name" value="7tm_2"/>
    <property type="match status" value="1"/>
</dbReference>
<proteinExistence type="inferred from homology"/>
<feature type="transmembrane region" description="Helical" evidence="8">
    <location>
        <begin position="160"/>
        <end position="178"/>
    </location>
</feature>
<dbReference type="Gene3D" id="1.20.1070.10">
    <property type="entry name" value="Rhodopsin 7-helix transmembrane proteins"/>
    <property type="match status" value="1"/>
</dbReference>
<dbReference type="GO" id="GO:0004930">
    <property type="term" value="F:G protein-coupled receptor activity"/>
    <property type="evidence" value="ECO:0007669"/>
    <property type="project" value="InterPro"/>
</dbReference>
<keyword evidence="12" id="KW-1185">Reference proteome</keyword>
<dbReference type="SMART" id="SM00303">
    <property type="entry name" value="GPS"/>
    <property type="match status" value="1"/>
</dbReference>
<dbReference type="InterPro" id="IPR017981">
    <property type="entry name" value="GPCR_2-like_7TM"/>
</dbReference>
<dbReference type="PROSITE" id="PS50261">
    <property type="entry name" value="G_PROTEIN_RECEP_F2_4"/>
    <property type="match status" value="1"/>
</dbReference>
<feature type="transmembrane region" description="Helical" evidence="8">
    <location>
        <begin position="198"/>
        <end position="221"/>
    </location>
</feature>
<evidence type="ECO:0000256" key="1">
    <source>
        <dbReference type="ARBA" id="ARBA00004141"/>
    </source>
</evidence>
<dbReference type="PANTHER" id="PTHR45813:SF2">
    <property type="entry name" value="ADHESION G-PROTEIN COUPLED RECEPTOR F3"/>
    <property type="match status" value="1"/>
</dbReference>